<proteinExistence type="predicted"/>
<dbReference type="AlphaFoldDB" id="A0A3N4MXE2"/>
<name>A0A3N4MXE2_9BACT</name>
<evidence type="ECO:0000313" key="1">
    <source>
        <dbReference type="EMBL" id="RPD40063.1"/>
    </source>
</evidence>
<protein>
    <submittedName>
        <fullName evidence="1">Uncharacterized protein</fullName>
    </submittedName>
</protein>
<dbReference type="RefSeq" id="WP_162946534.1">
    <property type="nucleotide sequence ID" value="NZ_QXZY01000009.1"/>
</dbReference>
<organism evidence="1 2">
    <name type="scientific">Chitinophaga barathri</name>
    <dbReference type="NCBI Taxonomy" id="1647451"/>
    <lineage>
        <taxon>Bacteria</taxon>
        <taxon>Pseudomonadati</taxon>
        <taxon>Bacteroidota</taxon>
        <taxon>Chitinophagia</taxon>
        <taxon>Chitinophagales</taxon>
        <taxon>Chitinophagaceae</taxon>
        <taxon>Chitinophaga</taxon>
    </lineage>
</organism>
<dbReference type="Proteomes" id="UP000279089">
    <property type="component" value="Unassembled WGS sequence"/>
</dbReference>
<dbReference type="EMBL" id="RMBX01000008">
    <property type="protein sequence ID" value="RPD40063.1"/>
    <property type="molecule type" value="Genomic_DNA"/>
</dbReference>
<evidence type="ECO:0000313" key="2">
    <source>
        <dbReference type="Proteomes" id="UP000279089"/>
    </source>
</evidence>
<comment type="caution">
    <text evidence="1">The sequence shown here is derived from an EMBL/GenBank/DDBJ whole genome shotgun (WGS) entry which is preliminary data.</text>
</comment>
<reference evidence="2" key="1">
    <citation type="submission" date="2018-11" db="EMBL/GenBank/DDBJ databases">
        <title>Chitinophaga lutea sp.nov., isolate from arsenic contaminated soil.</title>
        <authorList>
            <person name="Zong Y."/>
        </authorList>
    </citation>
    <scope>NUCLEOTIDE SEQUENCE [LARGE SCALE GENOMIC DNA]</scope>
    <source>
        <strain evidence="2">YLT18</strain>
    </source>
</reference>
<gene>
    <name evidence="1" type="ORF">EG028_15510</name>
</gene>
<sequence length="103" mass="12064">MEKFFLETSRRHNTSNITRNAKDLMALVSLPPHKMHLRVYIPKNGNRSAYESSHKSDEYKIIKPAAKDVFYEAYNRCLQNIHHVDLNDGEFYLVKKKQSHAST</sequence>
<keyword evidence="2" id="KW-1185">Reference proteome</keyword>
<accession>A0A3N4MXE2</accession>